<sequence>MFDFVCGVATGVTGNLATKLIEAFWGSNKLNSEPPEPSNDEQQFDDSLHSAEQHPKIFETFHIKNGFKDILNYVEKPVVHAIVEDSPTTHYHLITLVVECQNTGEWFVSQKGEMAFEGGGGGIRVARNVIELCAERRVKVTPWVLNDEKAELLSSGRLLWHDVKQELIPLLTYAKSEYFINRIARRYRELTA</sequence>
<dbReference type="RefSeq" id="WP_269578363.1">
    <property type="nucleotide sequence ID" value="NZ_CP114588.1"/>
</dbReference>
<accession>A0AA47KJ23</accession>
<name>A0AA47KJ23_9GAMM</name>
<organism evidence="1 2">
    <name type="scientific">Salinivibrio kushneri</name>
    <dbReference type="NCBI Taxonomy" id="1908198"/>
    <lineage>
        <taxon>Bacteria</taxon>
        <taxon>Pseudomonadati</taxon>
        <taxon>Pseudomonadota</taxon>
        <taxon>Gammaproteobacteria</taxon>
        <taxon>Vibrionales</taxon>
        <taxon>Vibrionaceae</taxon>
        <taxon>Salinivibrio</taxon>
    </lineage>
</organism>
<dbReference type="Proteomes" id="UP001164748">
    <property type="component" value="Chromosome"/>
</dbReference>
<evidence type="ECO:0000313" key="1">
    <source>
        <dbReference type="EMBL" id="WBA07762.1"/>
    </source>
</evidence>
<dbReference type="AlphaFoldDB" id="A0AA47KJ23"/>
<evidence type="ECO:0000313" key="2">
    <source>
        <dbReference type="Proteomes" id="UP001164748"/>
    </source>
</evidence>
<dbReference type="EMBL" id="CP114588">
    <property type="protein sequence ID" value="WBA07762.1"/>
    <property type="molecule type" value="Genomic_DNA"/>
</dbReference>
<gene>
    <name evidence="1" type="ORF">N8M53_07775</name>
</gene>
<protein>
    <submittedName>
        <fullName evidence="1">Uncharacterized protein</fullName>
    </submittedName>
</protein>
<proteinExistence type="predicted"/>
<reference evidence="1" key="1">
    <citation type="submission" date="2022-09" db="EMBL/GenBank/DDBJ databases">
        <authorList>
            <person name="Li Z.-J."/>
        </authorList>
    </citation>
    <scope>NUCLEOTIDE SEQUENCE</scope>
    <source>
        <strain evidence="1">TGB11</strain>
    </source>
</reference>